<dbReference type="AlphaFoldDB" id="A0A6H1U493"/>
<dbReference type="PANTHER" id="PTHR10285">
    <property type="entry name" value="URIDINE KINASE"/>
    <property type="match status" value="1"/>
</dbReference>
<keyword evidence="1" id="KW-0418">Kinase</keyword>
<evidence type="ECO:0000313" key="2">
    <source>
        <dbReference type="Proteomes" id="UP000500857"/>
    </source>
</evidence>
<sequence>MAAILQQWARGEISSAEAIAQLEPYELEDPRRLNAFGIDRDRLRTDLAQRSRLFESVVGRPSLKRIDSKTFLPSLWFVWLPLAQHLARRRTDLGRPWIQGILGLQGTGKTTLTHILSAILTELDLKVLCLSVDDLYKTYRDRQQLQRQDPRLIWRGPPGTHDIDLGIAVLDRLRSPDDRPIAVPRFDKSAYGGAGDRGEPERVGAVDLVLFEGWLVGVRPIASHHFDRAPWPIETDADRQFARDCNDRLHAYLPLWDRLDRLTVLDPVDWQLSCQWRMQAEREMKARGRDGMSDDQIRAFVEYFWKALHPELFLPPLRADRDRVDLILQIDRDRSYRAAY</sequence>
<dbReference type="KEGG" id="oxy:HCG48_08430"/>
<dbReference type="GO" id="GO:0016301">
    <property type="term" value="F:kinase activity"/>
    <property type="evidence" value="ECO:0007669"/>
    <property type="project" value="UniProtKB-KW"/>
</dbReference>
<gene>
    <name evidence="1" type="ORF">HCG48_08430</name>
</gene>
<dbReference type="EMBL" id="CP051167">
    <property type="protein sequence ID" value="QIZ73664.1"/>
    <property type="molecule type" value="Genomic_DNA"/>
</dbReference>
<accession>A0A6H1U493</accession>
<reference evidence="1 2" key="1">
    <citation type="submission" date="2020-04" db="EMBL/GenBank/DDBJ databases">
        <authorList>
            <person name="Basu S."/>
            <person name="Maruthanayagam V."/>
            <person name="Chakraborty S."/>
            <person name="Pramanik A."/>
            <person name="Mukherjee J."/>
            <person name="Brink B."/>
        </authorList>
    </citation>
    <scope>NUCLEOTIDE SEQUENCE [LARGE SCALE GENOMIC DNA]</scope>
    <source>
        <strain evidence="1 2">AP17</strain>
    </source>
</reference>
<dbReference type="SUPFAM" id="SSF52540">
    <property type="entry name" value="P-loop containing nucleoside triphosphate hydrolases"/>
    <property type="match status" value="1"/>
</dbReference>
<name>A0A6H1U493_9CYAN</name>
<evidence type="ECO:0000313" key="1">
    <source>
        <dbReference type="EMBL" id="QIZ73664.1"/>
    </source>
</evidence>
<dbReference type="InterPro" id="IPR027417">
    <property type="entry name" value="P-loop_NTPase"/>
</dbReference>
<keyword evidence="2" id="KW-1185">Reference proteome</keyword>
<protein>
    <submittedName>
        <fullName evidence="1">Glycerate kinase</fullName>
    </submittedName>
</protein>
<dbReference type="Gene3D" id="3.40.50.300">
    <property type="entry name" value="P-loop containing nucleotide triphosphate hydrolases"/>
    <property type="match status" value="1"/>
</dbReference>
<organism evidence="1 2">
    <name type="scientific">Oxynema aestuarii AP17</name>
    <dbReference type="NCBI Taxonomy" id="2064643"/>
    <lineage>
        <taxon>Bacteria</taxon>
        <taxon>Bacillati</taxon>
        <taxon>Cyanobacteriota</taxon>
        <taxon>Cyanophyceae</taxon>
        <taxon>Oscillatoriophycideae</taxon>
        <taxon>Oscillatoriales</taxon>
        <taxon>Oscillatoriaceae</taxon>
        <taxon>Oxynema</taxon>
        <taxon>Oxynema aestuarii</taxon>
    </lineage>
</organism>
<keyword evidence="1" id="KW-0808">Transferase</keyword>
<dbReference type="Proteomes" id="UP000500857">
    <property type="component" value="Chromosome"/>
</dbReference>
<proteinExistence type="predicted"/>